<proteinExistence type="predicted"/>
<reference evidence="2" key="3">
    <citation type="submission" date="2025-09" db="UniProtKB">
        <authorList>
            <consortium name="Ensembl"/>
        </authorList>
    </citation>
    <scope>IDENTIFICATION</scope>
</reference>
<feature type="region of interest" description="Disordered" evidence="1">
    <location>
        <begin position="189"/>
        <end position="233"/>
    </location>
</feature>
<feature type="compositionally biased region" description="Polar residues" evidence="1">
    <location>
        <begin position="88"/>
        <end position="97"/>
    </location>
</feature>
<evidence type="ECO:0000313" key="2">
    <source>
        <dbReference type="Ensembl" id="ENSSAUP00010026681.1"/>
    </source>
</evidence>
<dbReference type="Pfam" id="PF15375">
    <property type="entry name" value="FSAF1"/>
    <property type="match status" value="1"/>
</dbReference>
<dbReference type="PANTHER" id="PTHR28366:SF1">
    <property type="entry name" value="CHROMOSOME 1 OPEN READING FRAME 131"/>
    <property type="match status" value="1"/>
</dbReference>
<feature type="region of interest" description="Disordered" evidence="1">
    <location>
        <begin position="25"/>
        <end position="130"/>
    </location>
</feature>
<protein>
    <submittedName>
        <fullName evidence="2">Zgc:194224</fullName>
    </submittedName>
</protein>
<dbReference type="PANTHER" id="PTHR28366">
    <property type="entry name" value="CHROMOSOME 1 OPEN READING FRAME 131"/>
    <property type="match status" value="1"/>
</dbReference>
<dbReference type="InParanoid" id="A0A671VPZ6"/>
<dbReference type="RefSeq" id="XP_030261708.1">
    <property type="nucleotide sequence ID" value="XM_030405848.1"/>
</dbReference>
<dbReference type="GeneID" id="115574355"/>
<accession>A0A671VPZ6</accession>
<dbReference type="GeneTree" id="ENSGT00390000017022"/>
<dbReference type="InterPro" id="IPR027973">
    <property type="entry name" value="FSAF1-like"/>
</dbReference>
<dbReference type="Proteomes" id="UP000472265">
    <property type="component" value="Chromosome 22"/>
</dbReference>
<dbReference type="AlphaFoldDB" id="A0A671VPZ6"/>
<dbReference type="CTD" id="128061"/>
<feature type="compositionally biased region" description="Basic residues" evidence="1">
    <location>
        <begin position="204"/>
        <end position="220"/>
    </location>
</feature>
<dbReference type="InterPro" id="IPR052852">
    <property type="entry name" value="SSU_Processome_Comp"/>
</dbReference>
<keyword evidence="3" id="KW-1185">Reference proteome</keyword>
<reference evidence="2" key="2">
    <citation type="submission" date="2025-08" db="UniProtKB">
        <authorList>
            <consortium name="Ensembl"/>
        </authorList>
    </citation>
    <scope>IDENTIFICATION</scope>
</reference>
<sequence length="258" mass="29465">MTSKINGEADEDSLFLENVLDKLYDFGNGPASKKKSQKKKKRKRCEEEVEGEEFSAVENICSDPEDSRADHFGTEHQQQQQKTERTGPATQQVSQVEVVTYQDPRKKLKTKQTPAPDQVPALQMTEKKQSDQMEVLNLEKARLEVHRFGITGYKKEQQRVFEQDRAVMLGARAPKKDYVNYKVLQQQIKDKKQKAKEEVQPDLKKKKKQSGPRDRNKKKGGSSGSDKALTGQVGRFKNGMLILSTKEIQKIKGNKRSK</sequence>
<feature type="compositionally biased region" description="Basic residues" evidence="1">
    <location>
        <begin position="32"/>
        <end position="43"/>
    </location>
</feature>
<dbReference type="OrthoDB" id="10067479at2759"/>
<feature type="compositionally biased region" description="Basic and acidic residues" evidence="1">
    <location>
        <begin position="65"/>
        <end position="74"/>
    </location>
</feature>
<dbReference type="OMA" id="QRVFEQE"/>
<reference evidence="2" key="1">
    <citation type="submission" date="2021-04" db="EMBL/GenBank/DDBJ databases">
        <authorList>
            <consortium name="Wellcome Sanger Institute Data Sharing"/>
        </authorList>
    </citation>
    <scope>NUCLEOTIDE SEQUENCE [LARGE SCALE GENOMIC DNA]</scope>
</reference>
<organism evidence="2 3">
    <name type="scientific">Sparus aurata</name>
    <name type="common">Gilthead sea bream</name>
    <dbReference type="NCBI Taxonomy" id="8175"/>
    <lineage>
        <taxon>Eukaryota</taxon>
        <taxon>Metazoa</taxon>
        <taxon>Chordata</taxon>
        <taxon>Craniata</taxon>
        <taxon>Vertebrata</taxon>
        <taxon>Euteleostomi</taxon>
        <taxon>Actinopterygii</taxon>
        <taxon>Neopterygii</taxon>
        <taxon>Teleostei</taxon>
        <taxon>Neoteleostei</taxon>
        <taxon>Acanthomorphata</taxon>
        <taxon>Eupercaria</taxon>
        <taxon>Spariformes</taxon>
        <taxon>Sparidae</taxon>
        <taxon>Sparus</taxon>
    </lineage>
</organism>
<dbReference type="RefSeq" id="XP_030261709.1">
    <property type="nucleotide sequence ID" value="XM_030405849.1"/>
</dbReference>
<dbReference type="Ensembl" id="ENSSAUT00010028162.1">
    <property type="protein sequence ID" value="ENSSAUP00010026681.1"/>
    <property type="gene ID" value="ENSSAUG00010011565.1"/>
</dbReference>
<evidence type="ECO:0000313" key="3">
    <source>
        <dbReference type="Proteomes" id="UP000472265"/>
    </source>
</evidence>
<name>A0A671VPZ6_SPAAU</name>
<gene>
    <name evidence="2" type="primary">c22h1orf131</name>
</gene>
<evidence type="ECO:0000256" key="1">
    <source>
        <dbReference type="SAM" id="MobiDB-lite"/>
    </source>
</evidence>